<keyword evidence="3" id="KW-0460">Magnesium</keyword>
<dbReference type="NCBIfam" id="TIGR01486">
    <property type="entry name" value="HAD-SF-IIB-MPGP"/>
    <property type="match status" value="1"/>
</dbReference>
<evidence type="ECO:0000256" key="3">
    <source>
        <dbReference type="ARBA" id="ARBA00022842"/>
    </source>
</evidence>
<keyword evidence="5" id="KW-1185">Reference proteome</keyword>
<sequence length="264" mass="27888">MPIATRLVVFSDLDGTLLDHDGYRWDAAMPALGEMQARGIPLILASSKTGAEIAELRDQMGFAHCPAIVENGAGILAPHSSGATDNAAHTRIIAALDSLPAPLRAGFSGFTDWTVSQVAEDTGLPEAQAKLARARQFSEPGHWNGPPELLDDFLAALFEMGVSARRGGRYLTLSFGATKASQMANIMGGFDPNAATMALGDAPNDVEMIEAADIGVIVKNPHGPGIEPLDAEKTGRITRTDQDGPKGWNQTVLATIGELYDRKG</sequence>
<gene>
    <name evidence="4" type="ORF">GCM10022404_05190</name>
</gene>
<evidence type="ECO:0000313" key="5">
    <source>
        <dbReference type="Proteomes" id="UP001399917"/>
    </source>
</evidence>
<dbReference type="InterPro" id="IPR006381">
    <property type="entry name" value="HAD-SF-IIB-MPGP"/>
</dbReference>
<dbReference type="Gene3D" id="3.40.50.1000">
    <property type="entry name" value="HAD superfamily/HAD-like"/>
    <property type="match status" value="1"/>
</dbReference>
<evidence type="ECO:0000256" key="2">
    <source>
        <dbReference type="ARBA" id="ARBA00022801"/>
    </source>
</evidence>
<comment type="caution">
    <text evidence="4">The sequence shown here is derived from an EMBL/GenBank/DDBJ whole genome shotgun (WGS) entry which is preliminary data.</text>
</comment>
<evidence type="ECO:0000313" key="4">
    <source>
        <dbReference type="EMBL" id="GAA3857265.1"/>
    </source>
</evidence>
<dbReference type="PANTHER" id="PTHR10000:SF8">
    <property type="entry name" value="HAD SUPERFAMILY HYDROLASE-LIKE, TYPE 3"/>
    <property type="match status" value="1"/>
</dbReference>
<dbReference type="Proteomes" id="UP001399917">
    <property type="component" value="Unassembled WGS sequence"/>
</dbReference>
<keyword evidence="2" id="KW-0378">Hydrolase</keyword>
<reference evidence="5" key="1">
    <citation type="journal article" date="2019" name="Int. J. Syst. Evol. Microbiol.">
        <title>The Global Catalogue of Microorganisms (GCM) 10K type strain sequencing project: providing services to taxonomists for standard genome sequencing and annotation.</title>
        <authorList>
            <consortium name="The Broad Institute Genomics Platform"/>
            <consortium name="The Broad Institute Genome Sequencing Center for Infectious Disease"/>
            <person name="Wu L."/>
            <person name="Ma J."/>
        </authorList>
    </citation>
    <scope>NUCLEOTIDE SEQUENCE [LARGE SCALE GENOMIC DNA]</scope>
    <source>
        <strain evidence="5">JCM 17190</strain>
    </source>
</reference>
<dbReference type="SFLD" id="SFLDG01140">
    <property type="entry name" value="C2.B:_Phosphomannomutase_and_P"/>
    <property type="match status" value="1"/>
</dbReference>
<dbReference type="EMBL" id="BAABDF010000003">
    <property type="protein sequence ID" value="GAA3857265.1"/>
    <property type="molecule type" value="Genomic_DNA"/>
</dbReference>
<keyword evidence="1" id="KW-0479">Metal-binding</keyword>
<name>A0ABP7JWX5_9RHOB</name>
<dbReference type="SUPFAM" id="SSF56784">
    <property type="entry name" value="HAD-like"/>
    <property type="match status" value="1"/>
</dbReference>
<evidence type="ECO:0000256" key="1">
    <source>
        <dbReference type="ARBA" id="ARBA00022723"/>
    </source>
</evidence>
<organism evidence="4 5">
    <name type="scientific">Celeribacter arenosi</name>
    <dbReference type="NCBI Taxonomy" id="792649"/>
    <lineage>
        <taxon>Bacteria</taxon>
        <taxon>Pseudomonadati</taxon>
        <taxon>Pseudomonadota</taxon>
        <taxon>Alphaproteobacteria</taxon>
        <taxon>Rhodobacterales</taxon>
        <taxon>Roseobacteraceae</taxon>
        <taxon>Celeribacter</taxon>
    </lineage>
</organism>
<dbReference type="SFLD" id="SFLDS00003">
    <property type="entry name" value="Haloacid_Dehalogenase"/>
    <property type="match status" value="1"/>
</dbReference>
<dbReference type="InterPro" id="IPR036412">
    <property type="entry name" value="HAD-like_sf"/>
</dbReference>
<dbReference type="InterPro" id="IPR023214">
    <property type="entry name" value="HAD_sf"/>
</dbReference>
<dbReference type="PANTHER" id="PTHR10000">
    <property type="entry name" value="PHOSPHOSERINE PHOSPHATASE"/>
    <property type="match status" value="1"/>
</dbReference>
<dbReference type="SFLD" id="SFLDG01142">
    <property type="entry name" value="C2.B.2:_Mannosyl-3-phosphoglyc"/>
    <property type="match status" value="1"/>
</dbReference>
<protein>
    <submittedName>
        <fullName evidence="4">Mannosyl-3-phosphoglycerate phosphatase-related protein</fullName>
    </submittedName>
</protein>
<accession>A0ABP7JWX5</accession>
<dbReference type="Pfam" id="PF08282">
    <property type="entry name" value="Hydrolase_3"/>
    <property type="match status" value="2"/>
</dbReference>
<dbReference type="Gene3D" id="3.30.980.20">
    <property type="entry name" value="Putative mannosyl-3-phosphoglycerate phosphatase, domain 2"/>
    <property type="match status" value="1"/>
</dbReference>
<proteinExistence type="predicted"/>